<keyword evidence="3" id="KW-1185">Reference proteome</keyword>
<organism evidence="2 3">
    <name type="scientific">Clostridium novyi (strain NT)</name>
    <dbReference type="NCBI Taxonomy" id="386415"/>
    <lineage>
        <taxon>Bacteria</taxon>
        <taxon>Bacillati</taxon>
        <taxon>Bacillota</taxon>
        <taxon>Clostridia</taxon>
        <taxon>Eubacteriales</taxon>
        <taxon>Clostridiaceae</taxon>
        <taxon>Clostridium</taxon>
    </lineage>
</organism>
<dbReference type="EMBL" id="CP000382">
    <property type="protein sequence ID" value="ABK60899.1"/>
    <property type="molecule type" value="Genomic_DNA"/>
</dbReference>
<dbReference type="eggNOG" id="ENOG5030119">
    <property type="taxonomic scope" value="Bacteria"/>
</dbReference>
<sequence length="88" mass="9985">MKKVKVFVATMLIASNLGGVAFAQDVIYTDSGLVGAKIEMKHDINTIKRELKKEIKGDKYQIKRYLKGQKHQLKTGLKELKYALKYGI</sequence>
<dbReference type="RefSeq" id="WP_011722440.1">
    <property type="nucleotide sequence ID" value="NC_008593.1"/>
</dbReference>
<evidence type="ECO:0000256" key="1">
    <source>
        <dbReference type="SAM" id="SignalP"/>
    </source>
</evidence>
<reference evidence="2 3" key="1">
    <citation type="journal article" date="2006" name="Nat. Biotechnol.">
        <title>The genome and transcriptomes of the anti-tumor agent Clostridium novyi-NT.</title>
        <authorList>
            <person name="Bettegowda C."/>
            <person name="Huang X."/>
            <person name="Lin J."/>
            <person name="Cheong I."/>
            <person name="Kohli M."/>
            <person name="Szabo S.A."/>
            <person name="Zhang X."/>
            <person name="Diaz L.A. Jr."/>
            <person name="Velculescu V.E."/>
            <person name="Parmigiani G."/>
            <person name="Kinzler K.W."/>
            <person name="Vogelstein B."/>
            <person name="Zhou S."/>
        </authorList>
    </citation>
    <scope>NUCLEOTIDE SEQUENCE [LARGE SCALE GENOMIC DNA]</scope>
    <source>
        <strain evidence="2 3">NT</strain>
    </source>
</reference>
<proteinExistence type="predicted"/>
<dbReference type="KEGG" id="cno:NT01CX_2373"/>
<dbReference type="STRING" id="386415.NT01CX_2373"/>
<feature type="chain" id="PRO_5002628699" description="OmpH family outer membrane protein" evidence="1">
    <location>
        <begin position="24"/>
        <end position="88"/>
    </location>
</feature>
<evidence type="ECO:0008006" key="4">
    <source>
        <dbReference type="Google" id="ProtNLM"/>
    </source>
</evidence>
<name>A0Q1E4_CLONN</name>
<keyword evidence="1" id="KW-0732">Signal</keyword>
<dbReference type="HOGENOM" id="CLU_2463573_0_0_9"/>
<dbReference type="Proteomes" id="UP000008220">
    <property type="component" value="Chromosome"/>
</dbReference>
<accession>A0Q1E4</accession>
<protein>
    <recommendedName>
        <fullName evidence="4">OmpH family outer membrane protein</fullName>
    </recommendedName>
</protein>
<gene>
    <name evidence="2" type="ordered locus">NT01CX_2373</name>
</gene>
<dbReference type="DNASU" id="4541712"/>
<evidence type="ECO:0000313" key="3">
    <source>
        <dbReference type="Proteomes" id="UP000008220"/>
    </source>
</evidence>
<feature type="signal peptide" evidence="1">
    <location>
        <begin position="1"/>
        <end position="23"/>
    </location>
</feature>
<evidence type="ECO:0000313" key="2">
    <source>
        <dbReference type="EMBL" id="ABK60899.1"/>
    </source>
</evidence>
<dbReference type="AlphaFoldDB" id="A0Q1E4"/>
<dbReference type="PATRIC" id="fig|386415.7.peg.1476"/>